<keyword evidence="1 6" id="KW-0489">Methyltransferase</keyword>
<keyword evidence="4" id="KW-0680">Restriction system</keyword>
<evidence type="ECO:0000256" key="2">
    <source>
        <dbReference type="ARBA" id="ARBA00022679"/>
    </source>
</evidence>
<gene>
    <name evidence="9" type="ORF">L196_01990</name>
</gene>
<dbReference type="EC" id="2.1.1.37" evidence="8"/>
<evidence type="ECO:0000256" key="8">
    <source>
        <dbReference type="RuleBase" id="RU000417"/>
    </source>
</evidence>
<dbReference type="REBASE" id="68833">
    <property type="entry name" value="M.Csp97MORF1990P"/>
</dbReference>
<evidence type="ECO:0000313" key="10">
    <source>
        <dbReference type="Proteomes" id="UP000015462"/>
    </source>
</evidence>
<evidence type="ECO:0000256" key="3">
    <source>
        <dbReference type="ARBA" id="ARBA00022691"/>
    </source>
</evidence>
<dbReference type="AlphaFoldDB" id="A0AB33Z514"/>
<protein>
    <recommendedName>
        <fullName evidence="8">Cytosine-specific methyltransferase</fullName>
        <ecNumber evidence="8">2.1.1.37</ecNumber>
    </recommendedName>
</protein>
<dbReference type="PROSITE" id="PS00094">
    <property type="entry name" value="C5_MTASE_1"/>
    <property type="match status" value="1"/>
</dbReference>
<evidence type="ECO:0000256" key="5">
    <source>
        <dbReference type="ARBA" id="ARBA00047422"/>
    </source>
</evidence>
<accession>A0AB33Z514</accession>
<comment type="catalytic activity">
    <reaction evidence="5 8">
        <text>a 2'-deoxycytidine in DNA + S-adenosyl-L-methionine = a 5-methyl-2'-deoxycytidine in DNA + S-adenosyl-L-homocysteine + H(+)</text>
        <dbReference type="Rhea" id="RHEA:13681"/>
        <dbReference type="Rhea" id="RHEA-COMP:11369"/>
        <dbReference type="Rhea" id="RHEA-COMP:11370"/>
        <dbReference type="ChEBI" id="CHEBI:15378"/>
        <dbReference type="ChEBI" id="CHEBI:57856"/>
        <dbReference type="ChEBI" id="CHEBI:59789"/>
        <dbReference type="ChEBI" id="CHEBI:85452"/>
        <dbReference type="ChEBI" id="CHEBI:85454"/>
        <dbReference type="EC" id="2.1.1.37"/>
    </reaction>
</comment>
<evidence type="ECO:0000313" key="9">
    <source>
        <dbReference type="EMBL" id="EPD14229.1"/>
    </source>
</evidence>
<dbReference type="PANTHER" id="PTHR10629">
    <property type="entry name" value="CYTOSINE-SPECIFIC METHYLTRANSFERASE"/>
    <property type="match status" value="1"/>
</dbReference>
<dbReference type="PROSITE" id="PS51679">
    <property type="entry name" value="SAM_MT_C5"/>
    <property type="match status" value="1"/>
</dbReference>
<evidence type="ECO:0000256" key="6">
    <source>
        <dbReference type="PROSITE-ProRule" id="PRU01016"/>
    </source>
</evidence>
<dbReference type="Proteomes" id="UP000015462">
    <property type="component" value="Unassembled WGS sequence"/>
</dbReference>
<dbReference type="InterPro" id="IPR050390">
    <property type="entry name" value="C5-Methyltransferase"/>
</dbReference>
<dbReference type="SUPFAM" id="SSF53335">
    <property type="entry name" value="S-adenosyl-L-methionine-dependent methyltransferases"/>
    <property type="match status" value="1"/>
</dbReference>
<dbReference type="GO" id="GO:0009307">
    <property type="term" value="P:DNA restriction-modification system"/>
    <property type="evidence" value="ECO:0007669"/>
    <property type="project" value="UniProtKB-KW"/>
</dbReference>
<comment type="similarity">
    <text evidence="6 7">Belongs to the class I-like SAM-binding methyltransferase superfamily. C5-methyltransferase family.</text>
</comment>
<dbReference type="InterPro" id="IPR031303">
    <property type="entry name" value="C5_meth_CS"/>
</dbReference>
<dbReference type="GO" id="GO:0003677">
    <property type="term" value="F:DNA binding"/>
    <property type="evidence" value="ECO:0007669"/>
    <property type="project" value="TreeGrafter"/>
</dbReference>
<dbReference type="EMBL" id="ASHL01000001">
    <property type="protein sequence ID" value="EPD14229.1"/>
    <property type="molecule type" value="Genomic_DNA"/>
</dbReference>
<feature type="active site" evidence="6">
    <location>
        <position position="118"/>
    </location>
</feature>
<dbReference type="NCBIfam" id="TIGR00675">
    <property type="entry name" value="dcm"/>
    <property type="match status" value="1"/>
</dbReference>
<dbReference type="PROSITE" id="PS00095">
    <property type="entry name" value="C5_MTASE_2"/>
    <property type="match status" value="1"/>
</dbReference>
<name>A0AB33Z514_9GAMM</name>
<dbReference type="PANTHER" id="PTHR10629:SF52">
    <property type="entry name" value="DNA (CYTOSINE-5)-METHYLTRANSFERASE 1"/>
    <property type="match status" value="1"/>
</dbReference>
<dbReference type="InterPro" id="IPR018117">
    <property type="entry name" value="C5_DNA_meth_AS"/>
</dbReference>
<comment type="caution">
    <text evidence="9">The sequence shown here is derived from an EMBL/GenBank/DDBJ whole genome shotgun (WGS) entry which is preliminary data.</text>
</comment>
<dbReference type="InterPro" id="IPR001525">
    <property type="entry name" value="C5_MeTfrase"/>
</dbReference>
<dbReference type="RefSeq" id="WP_016389767.1">
    <property type="nucleotide sequence ID" value="NZ_KE646805.1"/>
</dbReference>
<sequence length="420" mass="47826">MGLRFLDLFAGASGLSEGFIQSGFYPIAHVEMDEAACFTIKTRVAYHWLISKKKTKIYDAYTKGQISREELYSQIPKELISSVLNEEISQETLPNIFSRIDSILSGDKLDLIIGGPPCQAYSLVGRSRDTNGMKGDKRNYLYIYYAQFLEKYKPRYFVFENVLGLLSAKDESGQLYFDKMLTLFEKHGYTTKHEVLNASDYGVPQSRKRVILIGRLDNEEDFNPFPEKISSTISVDDVFLDLPKLKAGQGTHHPQKLKPISSNTYLAKSGIRSLKTNEATWHLTRPHADKDLEVYKIATSLWNKENKRLKYNDLPEHLMTHKNRKSFLDRFKVVASKQPSHTVVAHISKDGHYYIHPDINQNRSLSVREAARIQTFPDSFYFESVSGKPSRTAAFKQIGNAVPVTLAKSIAIKIREVLAL</sequence>
<dbReference type="GO" id="GO:0032259">
    <property type="term" value="P:methylation"/>
    <property type="evidence" value="ECO:0007669"/>
    <property type="project" value="UniProtKB-KW"/>
</dbReference>
<dbReference type="Gene3D" id="3.40.50.150">
    <property type="entry name" value="Vaccinia Virus protein VP39"/>
    <property type="match status" value="1"/>
</dbReference>
<evidence type="ECO:0000256" key="1">
    <source>
        <dbReference type="ARBA" id="ARBA00022603"/>
    </source>
</evidence>
<dbReference type="Pfam" id="PF00145">
    <property type="entry name" value="DNA_methylase"/>
    <property type="match status" value="1"/>
</dbReference>
<reference evidence="9 10" key="1">
    <citation type="journal article" date="2013" name="Genome Announc.">
        <title>Genome Sequence of the Pyrene- and Fluoranthene-Degrading Bacterium Cycloclasticus sp. Strain PY97M.</title>
        <authorList>
            <person name="Cui Z."/>
            <person name="Xu G."/>
            <person name="Li Q."/>
            <person name="Gao W."/>
            <person name="Zheng L."/>
        </authorList>
    </citation>
    <scope>NUCLEOTIDE SEQUENCE [LARGE SCALE GENOMIC DNA]</scope>
    <source>
        <strain evidence="9 10">PY97M</strain>
    </source>
</reference>
<keyword evidence="3 6" id="KW-0949">S-adenosyl-L-methionine</keyword>
<dbReference type="Gene3D" id="3.90.120.10">
    <property type="entry name" value="DNA Methylase, subunit A, domain 2"/>
    <property type="match status" value="1"/>
</dbReference>
<evidence type="ECO:0000256" key="7">
    <source>
        <dbReference type="RuleBase" id="RU000416"/>
    </source>
</evidence>
<dbReference type="PRINTS" id="PR00105">
    <property type="entry name" value="C5METTRFRASE"/>
</dbReference>
<keyword evidence="10" id="KW-1185">Reference proteome</keyword>
<dbReference type="InterPro" id="IPR029063">
    <property type="entry name" value="SAM-dependent_MTases_sf"/>
</dbReference>
<dbReference type="GO" id="GO:0003886">
    <property type="term" value="F:DNA (cytosine-5-)-methyltransferase activity"/>
    <property type="evidence" value="ECO:0007669"/>
    <property type="project" value="UniProtKB-EC"/>
</dbReference>
<organism evidence="9 10">
    <name type="scientific">Cycloclasticus pugetii</name>
    <dbReference type="NCBI Taxonomy" id="34068"/>
    <lineage>
        <taxon>Bacteria</taxon>
        <taxon>Pseudomonadati</taxon>
        <taxon>Pseudomonadota</taxon>
        <taxon>Gammaproteobacteria</taxon>
        <taxon>Thiotrichales</taxon>
        <taxon>Piscirickettsiaceae</taxon>
        <taxon>Cycloclasticus</taxon>
    </lineage>
</organism>
<dbReference type="GO" id="GO:0044027">
    <property type="term" value="P:negative regulation of gene expression via chromosomal CpG island methylation"/>
    <property type="evidence" value="ECO:0007669"/>
    <property type="project" value="TreeGrafter"/>
</dbReference>
<evidence type="ECO:0000256" key="4">
    <source>
        <dbReference type="ARBA" id="ARBA00022747"/>
    </source>
</evidence>
<keyword evidence="2 6" id="KW-0808">Transferase</keyword>
<proteinExistence type="inferred from homology"/>